<dbReference type="GeneID" id="20283547"/>
<accession>A0A075CEW9</accession>
<sequence length="38" mass="4192">MRRALIPIGIFLALGLLLVLAGDALMLGRRLIAWQWGC</sequence>
<dbReference type="EMBL" id="KF475786">
    <property type="protein sequence ID" value="AGZ17204.1"/>
    <property type="molecule type" value="Genomic_DNA"/>
</dbReference>
<dbReference type="RefSeq" id="YP_009055237.1">
    <property type="nucleotide sequence ID" value="NC_024782.1"/>
</dbReference>
<evidence type="ECO:0000313" key="1">
    <source>
        <dbReference type="EMBL" id="AGZ17204.1"/>
    </source>
</evidence>
<dbReference type="Proteomes" id="UP000028560">
    <property type="component" value="Segment"/>
</dbReference>
<protein>
    <submittedName>
        <fullName evidence="1">Uncharacterized protein</fullName>
    </submittedName>
</protein>
<organism evidence="1 2">
    <name type="scientific">Pseudomonas phage MP48</name>
    <dbReference type="NCBI Taxonomy" id="1391190"/>
    <lineage>
        <taxon>Viruses</taxon>
        <taxon>Duplodnaviria</taxon>
        <taxon>Heunggongvirae</taxon>
        <taxon>Uroviricota</taxon>
        <taxon>Caudoviricetes</taxon>
        <taxon>Casadabanvirus</taxon>
        <taxon>Casadabanvirus MP48</taxon>
    </lineage>
</organism>
<reference evidence="1 2" key="1">
    <citation type="submission" date="2013-07" db="EMBL/GenBank/DDBJ databases">
        <authorList>
            <person name="Chung I.-Y."/>
            <person name="Cho Y.-H."/>
        </authorList>
    </citation>
    <scope>NUCLEOTIDE SEQUENCE [LARGE SCALE GENOMIC DNA]</scope>
</reference>
<gene>
    <name evidence="1" type="ORF">MP48_0010</name>
</gene>
<proteinExistence type="predicted"/>
<keyword evidence="2" id="KW-1185">Reference proteome</keyword>
<evidence type="ECO:0000313" key="2">
    <source>
        <dbReference type="Proteomes" id="UP000028560"/>
    </source>
</evidence>
<dbReference type="KEGG" id="vg:20283547"/>
<name>A0A075CEW9_9CAUD</name>